<gene>
    <name evidence="1" type="ORF">TSPI_08454</name>
</gene>
<accession>A0ABR3KYW6</accession>
<name>A0ABR3KYW6_TRISP</name>
<evidence type="ECO:0000313" key="1">
    <source>
        <dbReference type="EMBL" id="KAL1245783.1"/>
    </source>
</evidence>
<dbReference type="EMBL" id="JBEUSY010000068">
    <property type="protein sequence ID" value="KAL1245783.1"/>
    <property type="molecule type" value="Genomic_DNA"/>
</dbReference>
<evidence type="ECO:0000313" key="2">
    <source>
        <dbReference type="Proteomes" id="UP001558632"/>
    </source>
</evidence>
<reference evidence="1 2" key="1">
    <citation type="submission" date="2024-07" db="EMBL/GenBank/DDBJ databases">
        <title>Enhanced genomic and transcriptomic resources for Trichinella pseudospiralis and T. spiralis underpin the discovery of pronounced molecular differences between stages and species.</title>
        <authorList>
            <person name="Pasi K.K."/>
            <person name="La Rosa G."/>
            <person name="Gomez-Morales M.A."/>
            <person name="Tosini F."/>
            <person name="Sumanam S."/>
            <person name="Young N.D."/>
            <person name="Chang B.C."/>
            <person name="Robin G.B."/>
        </authorList>
    </citation>
    <scope>NUCLEOTIDE SEQUENCE [LARGE SCALE GENOMIC DNA]</scope>
    <source>
        <strain evidence="1">ISS534</strain>
    </source>
</reference>
<sequence length="95" mass="10804">MFTQSHQRKFDKRNESLLTEYTYAKLAEVEPRLTRAKAAMKGLCAQLLKADQRTVVVHLREGKYFLASSQSLGFYSSSQQSQPFCIQAIIKSSVN</sequence>
<keyword evidence="2" id="KW-1185">Reference proteome</keyword>
<proteinExistence type="predicted"/>
<comment type="caution">
    <text evidence="1">The sequence shown here is derived from an EMBL/GenBank/DDBJ whole genome shotgun (WGS) entry which is preliminary data.</text>
</comment>
<organism evidence="1 2">
    <name type="scientific">Trichinella spiralis</name>
    <name type="common">Trichina worm</name>
    <dbReference type="NCBI Taxonomy" id="6334"/>
    <lineage>
        <taxon>Eukaryota</taxon>
        <taxon>Metazoa</taxon>
        <taxon>Ecdysozoa</taxon>
        <taxon>Nematoda</taxon>
        <taxon>Enoplea</taxon>
        <taxon>Dorylaimia</taxon>
        <taxon>Trichinellida</taxon>
        <taxon>Trichinellidae</taxon>
        <taxon>Trichinella</taxon>
    </lineage>
</organism>
<dbReference type="Proteomes" id="UP001558632">
    <property type="component" value="Unassembled WGS sequence"/>
</dbReference>
<protein>
    <submittedName>
        <fullName evidence="1">Beta-D-xylosidase</fullName>
    </submittedName>
</protein>